<reference evidence="10 11" key="1">
    <citation type="journal article" date="2011" name="Stand. Genomic Sci.">
        <title>Complete genome sequence of 'Thioalkalivibrio sulfidophilus' HL-EbGr7.</title>
        <authorList>
            <person name="Muyzer G."/>
            <person name="Sorokin D.Y."/>
            <person name="Mavromatis K."/>
            <person name="Lapidus A."/>
            <person name="Clum A."/>
            <person name="Ivanova N."/>
            <person name="Pati A."/>
            <person name="d'Haeseleer P."/>
            <person name="Woyke T."/>
            <person name="Kyrpides N.C."/>
        </authorList>
    </citation>
    <scope>NUCLEOTIDE SEQUENCE [LARGE SCALE GENOMIC DNA]</scope>
    <source>
        <strain evidence="10 11">HL-EbGR7</strain>
    </source>
</reference>
<dbReference type="GO" id="GO:0009102">
    <property type="term" value="P:biotin biosynthetic process"/>
    <property type="evidence" value="ECO:0007669"/>
    <property type="project" value="UniProtKB-UniRule"/>
</dbReference>
<gene>
    <name evidence="8" type="primary">bioC</name>
    <name evidence="10" type="ordered locus">Tgr7_3013</name>
</gene>
<keyword evidence="6 8" id="KW-0949">S-adenosyl-L-methionine</keyword>
<dbReference type="Proteomes" id="UP000002383">
    <property type="component" value="Chromosome"/>
</dbReference>
<dbReference type="HAMAP" id="MF_00835">
    <property type="entry name" value="BioC"/>
    <property type="match status" value="1"/>
</dbReference>
<dbReference type="InterPro" id="IPR050602">
    <property type="entry name" value="Malonyl-ACP_OMT"/>
</dbReference>
<dbReference type="Pfam" id="PF08241">
    <property type="entry name" value="Methyltransf_11"/>
    <property type="match status" value="1"/>
</dbReference>
<dbReference type="KEGG" id="tgr:Tgr7_3013"/>
<evidence type="ECO:0000256" key="4">
    <source>
        <dbReference type="ARBA" id="ARBA00022603"/>
    </source>
</evidence>
<dbReference type="PANTHER" id="PTHR13090">
    <property type="entry name" value="ARGININE-HYDROXYLASE NDUFAF5, MITOCHONDRIAL"/>
    <property type="match status" value="1"/>
</dbReference>
<dbReference type="OrthoDB" id="9760689at2"/>
<evidence type="ECO:0000256" key="2">
    <source>
        <dbReference type="ARBA" id="ARBA00004746"/>
    </source>
</evidence>
<dbReference type="Gene3D" id="3.40.50.150">
    <property type="entry name" value="Vaccinia Virus protein VP39"/>
    <property type="match status" value="1"/>
</dbReference>
<evidence type="ECO:0000256" key="8">
    <source>
        <dbReference type="HAMAP-Rule" id="MF_00835"/>
    </source>
</evidence>
<organism evidence="10 11">
    <name type="scientific">Thioalkalivibrio sulfidiphilus (strain HL-EbGR7)</name>
    <dbReference type="NCBI Taxonomy" id="396588"/>
    <lineage>
        <taxon>Bacteria</taxon>
        <taxon>Pseudomonadati</taxon>
        <taxon>Pseudomonadota</taxon>
        <taxon>Gammaproteobacteria</taxon>
        <taxon>Chromatiales</taxon>
        <taxon>Ectothiorhodospiraceae</taxon>
        <taxon>Thioalkalivibrio</taxon>
    </lineage>
</organism>
<comment type="pathway">
    <text evidence="2 8">Cofactor biosynthesis; biotin biosynthesis.</text>
</comment>
<evidence type="ECO:0000313" key="10">
    <source>
        <dbReference type="EMBL" id="ACL74083.1"/>
    </source>
</evidence>
<proteinExistence type="inferred from homology"/>
<feature type="domain" description="Methyltransferase type 11" evidence="9">
    <location>
        <begin position="54"/>
        <end position="148"/>
    </location>
</feature>
<dbReference type="InterPro" id="IPR029063">
    <property type="entry name" value="SAM-dependent_MTases_sf"/>
</dbReference>
<comment type="similarity">
    <text evidence="8">Belongs to the methyltransferase superfamily.</text>
</comment>
<dbReference type="GO" id="GO:0102130">
    <property type="term" value="F:malonyl-CoA methyltransferase activity"/>
    <property type="evidence" value="ECO:0007669"/>
    <property type="project" value="UniProtKB-EC"/>
</dbReference>
<evidence type="ECO:0000256" key="7">
    <source>
        <dbReference type="ARBA" id="ARBA00022756"/>
    </source>
</evidence>
<dbReference type="InterPro" id="IPR013216">
    <property type="entry name" value="Methyltransf_11"/>
</dbReference>
<dbReference type="EMBL" id="CP001339">
    <property type="protein sequence ID" value="ACL74083.1"/>
    <property type="molecule type" value="Genomic_DNA"/>
</dbReference>
<evidence type="ECO:0000313" key="11">
    <source>
        <dbReference type="Proteomes" id="UP000002383"/>
    </source>
</evidence>
<dbReference type="HOGENOM" id="CLU_046586_2_2_6"/>
<dbReference type="GO" id="GO:0032259">
    <property type="term" value="P:methylation"/>
    <property type="evidence" value="ECO:0007669"/>
    <property type="project" value="UniProtKB-KW"/>
</dbReference>
<keyword evidence="7 8" id="KW-0093">Biotin biosynthesis</keyword>
<dbReference type="EC" id="2.1.1.197" evidence="3 8"/>
<evidence type="ECO:0000259" key="9">
    <source>
        <dbReference type="Pfam" id="PF08241"/>
    </source>
</evidence>
<dbReference type="eggNOG" id="COG2226">
    <property type="taxonomic scope" value="Bacteria"/>
</dbReference>
<evidence type="ECO:0000256" key="6">
    <source>
        <dbReference type="ARBA" id="ARBA00022691"/>
    </source>
</evidence>
<dbReference type="InterPro" id="IPR011814">
    <property type="entry name" value="BioC"/>
</dbReference>
<evidence type="ECO:0000256" key="3">
    <source>
        <dbReference type="ARBA" id="ARBA00012327"/>
    </source>
</evidence>
<comment type="function">
    <text evidence="8">Converts the free carboxyl group of a malonyl-thioester to its methyl ester by transfer of a methyl group from S-adenosyl-L-methionine (SAM). It allows to synthesize pimeloyl-ACP via the fatty acid synthetic pathway.</text>
</comment>
<dbReference type="RefSeq" id="WP_012639546.1">
    <property type="nucleotide sequence ID" value="NC_011901.1"/>
</dbReference>
<protein>
    <recommendedName>
        <fullName evidence="3 8">Malonyl-[acyl-carrier protein] O-methyltransferase</fullName>
        <shortName evidence="8">Malonyl-ACP O-methyltransferase</shortName>
        <ecNumber evidence="3 8">2.1.1.197</ecNumber>
    </recommendedName>
    <alternativeName>
        <fullName evidence="8">Biotin synthesis protein BioC</fullName>
    </alternativeName>
</protein>
<dbReference type="AlphaFoldDB" id="B8GPT6"/>
<sequence>MALDEPYRLDKRRVRATFERAASGYDRTAVLQHEVCDRLLERLDLVRLSPARVLDIGTGTGRAARGLRSHYKRSLVCGLDLSEAMLHQARRAAGWWRRPVWVAGDAERLPFADGVFDLVVSSLALQWCDDLDRTFAGVRRALAPGGLFQFSTFGPDTLRELREAWRRVDPEGTHVNRFLDMHDIGDALVRAGFADPVMDMEMMTVTYAELGQLMHDLRAIGASNANAGRPRGLTPRSRLQALEAAYEVFRREDGSLPASYEVIYGHAWAPNVPVVGPAGRPERFIPIKPES</sequence>
<evidence type="ECO:0000256" key="5">
    <source>
        <dbReference type="ARBA" id="ARBA00022679"/>
    </source>
</evidence>
<comment type="catalytic activity">
    <reaction evidence="1 8">
        <text>malonyl-[ACP] + S-adenosyl-L-methionine = malonyl-[ACP] methyl ester + S-adenosyl-L-homocysteine</text>
        <dbReference type="Rhea" id="RHEA:17105"/>
        <dbReference type="Rhea" id="RHEA-COMP:9623"/>
        <dbReference type="Rhea" id="RHEA-COMP:9954"/>
        <dbReference type="ChEBI" id="CHEBI:57856"/>
        <dbReference type="ChEBI" id="CHEBI:59789"/>
        <dbReference type="ChEBI" id="CHEBI:78449"/>
        <dbReference type="ChEBI" id="CHEBI:78845"/>
        <dbReference type="EC" id="2.1.1.197"/>
    </reaction>
</comment>
<accession>B8GPT6</accession>
<dbReference type="CDD" id="cd02440">
    <property type="entry name" value="AdoMet_MTases"/>
    <property type="match status" value="1"/>
</dbReference>
<evidence type="ECO:0000256" key="1">
    <source>
        <dbReference type="ARBA" id="ARBA00000852"/>
    </source>
</evidence>
<keyword evidence="4 8" id="KW-0489">Methyltransferase</keyword>
<keyword evidence="5 8" id="KW-0808">Transferase</keyword>
<dbReference type="SUPFAM" id="SSF53335">
    <property type="entry name" value="S-adenosyl-L-methionine-dependent methyltransferases"/>
    <property type="match status" value="1"/>
</dbReference>
<dbReference type="GO" id="GO:0010340">
    <property type="term" value="F:carboxyl-O-methyltransferase activity"/>
    <property type="evidence" value="ECO:0007669"/>
    <property type="project" value="UniProtKB-UniRule"/>
</dbReference>
<dbReference type="NCBIfam" id="TIGR02072">
    <property type="entry name" value="BioC"/>
    <property type="match status" value="1"/>
</dbReference>
<dbReference type="PANTHER" id="PTHR13090:SF1">
    <property type="entry name" value="ARGININE-HYDROXYLASE NDUFAF5, MITOCHONDRIAL"/>
    <property type="match status" value="1"/>
</dbReference>
<name>B8GPT6_THISH</name>
<dbReference type="UniPathway" id="UPA00078"/>
<dbReference type="STRING" id="396588.Tgr7_3013"/>
<dbReference type="GO" id="GO:0008757">
    <property type="term" value="F:S-adenosylmethionine-dependent methyltransferase activity"/>
    <property type="evidence" value="ECO:0007669"/>
    <property type="project" value="InterPro"/>
</dbReference>
<keyword evidence="11" id="KW-1185">Reference proteome</keyword>